<proteinExistence type="predicted"/>
<reference evidence="1 2" key="1">
    <citation type="journal article" date="2016" name="Nat. Commun.">
        <title>Thousands of microbial genomes shed light on interconnected biogeochemical processes in an aquifer system.</title>
        <authorList>
            <person name="Anantharaman K."/>
            <person name="Brown C.T."/>
            <person name="Hug L.A."/>
            <person name="Sharon I."/>
            <person name="Castelle C.J."/>
            <person name="Probst A.J."/>
            <person name="Thomas B.C."/>
            <person name="Singh A."/>
            <person name="Wilkins M.J."/>
            <person name="Karaoz U."/>
            <person name="Brodie E.L."/>
            <person name="Williams K.H."/>
            <person name="Hubbard S.S."/>
            <person name="Banfield J.F."/>
        </authorList>
    </citation>
    <scope>NUCLEOTIDE SEQUENCE [LARGE SCALE GENOMIC DNA]</scope>
</reference>
<evidence type="ECO:0000313" key="1">
    <source>
        <dbReference type="EMBL" id="OGG55297.1"/>
    </source>
</evidence>
<comment type="caution">
    <text evidence="1">The sequence shown here is derived from an EMBL/GenBank/DDBJ whole genome shotgun (WGS) entry which is preliminary data.</text>
</comment>
<organism evidence="1 2">
    <name type="scientific">Candidatus Kaiserbacteria bacterium RIFCSPHIGHO2_02_FULL_49_11</name>
    <dbReference type="NCBI Taxonomy" id="1798489"/>
    <lineage>
        <taxon>Bacteria</taxon>
        <taxon>Candidatus Kaiseribacteriota</taxon>
    </lineage>
</organism>
<gene>
    <name evidence="1" type="ORF">A3D62_01590</name>
</gene>
<dbReference type="AlphaFoldDB" id="A0A1F6D1R2"/>
<name>A0A1F6D1R2_9BACT</name>
<evidence type="ECO:0000313" key="2">
    <source>
        <dbReference type="Proteomes" id="UP000177659"/>
    </source>
</evidence>
<sequence length="579" mass="66376">MKRFFEYTTVAAVLIFLSGGLPYQTLAIPQGRLQELRLQVQNEWIPSLSEITFYVSGNPYRITQNADVESLAPTFIEPRSRAKQKVLSLALFYIQTKSDPLLYSPDLNISNWKKIISRLEDARTNLLGITQAYLPQKDRGAYLEIISHPDWVYPLEFLRKFSEVVELQELFLANPSDIRARALIRKQELAARAYKNSAEGHEKLLELLPSALNSQTFIYLGSATALPIVSSDFELIARNGNELEHEIALRKQCVISGHCKTGDALQAEKKVAVSPIHKEHVDQPLIPIELITPPHTEKQYGPFSIASNCWEKWFVPEPKRWPMYLFVSEYAGIRTALPMLANENFYLDVRKSKDPSDQEKVKRGIFYNDQAATNTYMCNNNSFYPQIMTLAYLQEKVKAEGAIIPEEMYLIDSPMPSDTILPILEDQYAASKNPEAVERLLITQNKLAGFDLALGKIYELMGVYVDITYLNKQAYPVFSLLGERSSYSLLYMPFAKSVWRIQDSPAFLQPGLYQRSNLYLNWKEFTSAGYDPYQARVWDTELNKEIVKEVREARGEMSGSELFSLFQNFLTSLYRIHQK</sequence>
<protein>
    <submittedName>
        <fullName evidence="1">Uncharacterized protein</fullName>
    </submittedName>
</protein>
<dbReference type="EMBL" id="MFLC01000005">
    <property type="protein sequence ID" value="OGG55297.1"/>
    <property type="molecule type" value="Genomic_DNA"/>
</dbReference>
<accession>A0A1F6D1R2</accession>
<dbReference type="Proteomes" id="UP000177659">
    <property type="component" value="Unassembled WGS sequence"/>
</dbReference>